<keyword evidence="4" id="KW-1185">Reference proteome</keyword>
<evidence type="ECO:0000256" key="1">
    <source>
        <dbReference type="SAM" id="Coils"/>
    </source>
</evidence>
<evidence type="ECO:0000313" key="3">
    <source>
        <dbReference type="EMBL" id="CAD6198540.1"/>
    </source>
</evidence>
<proteinExistence type="predicted"/>
<accession>A0A8S1HT42</accession>
<sequence>MNYVGSLLKFSYPKEEGHGNIFKKNKTKDAKDHNKTREEILPPAFSRSSEENVKKKAGKSDEEKQNHKKEKDKHEITRHERLKPDKDKTIIEKEKPEKDKQTEPMIGTPRLPEEGGEPATEFEKVIGAELYRFPNQTTKLLWKKDKPKSAEKVDDSDEELPKNPEERMKRLEKDNAKLRNENTRLRLRVATKQVTIDALREELAVINEKIENDETSDKLDEADRDAETEKPALEILQMISKDHLIKGVLSDAEERLISRFFDMGVAKPSDNVAKLIEKSFIAALISITSDESRLKRLQPEAKALVTGDRKKATRGLKLALMNNRDTSMPDEWKKRPMRIKKNDLNKVPSMEILVLDDQDKAKLVYIGRKVVKKKNGKEKEKQPPIKIEIPTATETSGFHGVPISKEPGKSPPAPAQPFCSTPPPKGHKSTHPNNSKEAAVRSYYVTSFID</sequence>
<feature type="region of interest" description="Disordered" evidence="2">
    <location>
        <begin position="1"/>
        <end position="118"/>
    </location>
</feature>
<feature type="region of interest" description="Disordered" evidence="2">
    <location>
        <begin position="375"/>
        <end position="437"/>
    </location>
</feature>
<protein>
    <submittedName>
        <fullName evidence="3">Uncharacterized protein</fullName>
    </submittedName>
</protein>
<reference evidence="3" key="1">
    <citation type="submission" date="2020-10" db="EMBL/GenBank/DDBJ databases">
        <authorList>
            <person name="Kikuchi T."/>
        </authorList>
    </citation>
    <scope>NUCLEOTIDE SEQUENCE</scope>
    <source>
        <strain evidence="3">NKZ352</strain>
    </source>
</reference>
<feature type="compositionally biased region" description="Basic and acidic residues" evidence="2">
    <location>
        <begin position="72"/>
        <end position="102"/>
    </location>
</feature>
<feature type="compositionally biased region" description="Basic and acidic residues" evidence="2">
    <location>
        <begin position="142"/>
        <end position="167"/>
    </location>
</feature>
<feature type="compositionally biased region" description="Basic and acidic residues" evidence="2">
    <location>
        <begin position="48"/>
        <end position="65"/>
    </location>
</feature>
<keyword evidence="1" id="KW-0175">Coiled coil</keyword>
<dbReference type="Proteomes" id="UP000835052">
    <property type="component" value="Unassembled WGS sequence"/>
</dbReference>
<name>A0A8S1HT42_9PELO</name>
<feature type="compositionally biased region" description="Pro residues" evidence="2">
    <location>
        <begin position="409"/>
        <end position="424"/>
    </location>
</feature>
<feature type="region of interest" description="Disordered" evidence="2">
    <location>
        <begin position="141"/>
        <end position="167"/>
    </location>
</feature>
<feature type="compositionally biased region" description="Basic and acidic residues" evidence="2">
    <location>
        <begin position="27"/>
        <end position="40"/>
    </location>
</feature>
<gene>
    <name evidence="3" type="ORF">CAUJ_LOCUS14446</name>
</gene>
<dbReference type="AlphaFoldDB" id="A0A8S1HT42"/>
<dbReference type="EMBL" id="CAJGYM010000129">
    <property type="protein sequence ID" value="CAD6198540.1"/>
    <property type="molecule type" value="Genomic_DNA"/>
</dbReference>
<organism evidence="3 4">
    <name type="scientific">Caenorhabditis auriculariae</name>
    <dbReference type="NCBI Taxonomy" id="2777116"/>
    <lineage>
        <taxon>Eukaryota</taxon>
        <taxon>Metazoa</taxon>
        <taxon>Ecdysozoa</taxon>
        <taxon>Nematoda</taxon>
        <taxon>Chromadorea</taxon>
        <taxon>Rhabditida</taxon>
        <taxon>Rhabditina</taxon>
        <taxon>Rhabditomorpha</taxon>
        <taxon>Rhabditoidea</taxon>
        <taxon>Rhabditidae</taxon>
        <taxon>Peloderinae</taxon>
        <taxon>Caenorhabditis</taxon>
    </lineage>
</organism>
<comment type="caution">
    <text evidence="3">The sequence shown here is derived from an EMBL/GenBank/DDBJ whole genome shotgun (WGS) entry which is preliminary data.</text>
</comment>
<evidence type="ECO:0000256" key="2">
    <source>
        <dbReference type="SAM" id="MobiDB-lite"/>
    </source>
</evidence>
<feature type="coiled-coil region" evidence="1">
    <location>
        <begin position="168"/>
        <end position="216"/>
    </location>
</feature>
<evidence type="ECO:0000313" key="4">
    <source>
        <dbReference type="Proteomes" id="UP000835052"/>
    </source>
</evidence>